<feature type="region of interest" description="Disordered" evidence="1">
    <location>
        <begin position="148"/>
        <end position="178"/>
    </location>
</feature>
<feature type="region of interest" description="Disordered" evidence="1">
    <location>
        <begin position="689"/>
        <end position="732"/>
    </location>
</feature>
<sequence length="732" mass="78404">MATPAFSFLFGGDTKETPESIKRKRDLAMAIMGASPAPKNIGEGLNALGSGIVAGVMNRRANKAEDEGRASADTVFKSSMQGQLASQIMGTAPSSMLSPGVKPSAGTASAGDVNMSGNEIYSSFMDTVDNSITNPFGLAAVAATGKAESSFSPGNVNRTWSDPSQSGDPGTAGGIMSWRGPRLEKLQAFAAKKGEQGNGSPQTQAEFLLQEDPNLVTALNNAKSTEEAQQSMNNAWKFAGYNQPGGEAANRLGYANAFLPNFQGQQTSQQVASLDPSVGMPSTPPQETALMQGPPMPSLSDEVAEFQQTPEYRAQFPGMNAPQQQAQSAPQGIPPQFQGSQQLANAQGGIMPALNRGSPASPDQVAQAQAMGQQQPPQQAPAQARPDKMALLQALSNPWLSQEQKAVLQTLYQQQEQEEQVAREQQTWMQRQQYEQEAQRNDPKYQLDLQKGKIELEEAKKPKRQPLINAGNGNVYDPNQDKWLTAPSGSGDGSFRFNGNSVEAQALNGLMESGQLTPEQAQQLAAGKTISGPNGEIIFLTPQGVFGQSSAGGQPQQMSGSPSASSQPPQQALPKTQMPGEPAQGGNIQITPPKVTVDEKEAATFADRMNTSGGLIDQFEGAGLGVWDQAVRGNDYIPDFLENWMVSDDFQNFDQARRDFINAQLRRESGAVISVEEFDNANKQYFPQPGDTREVLEQKRRNRQTVVDGMKRSAGPTYGRSNNDGADPLGIR</sequence>
<feature type="domain" description="Phage tail lysozyme" evidence="2">
    <location>
        <begin position="138"/>
        <end position="261"/>
    </location>
</feature>
<feature type="region of interest" description="Disordered" evidence="1">
    <location>
        <begin position="319"/>
        <end position="386"/>
    </location>
</feature>
<gene>
    <name evidence="3" type="ORF">EMEDMD4_310016</name>
</gene>
<dbReference type="Proteomes" id="UP000507954">
    <property type="component" value="Unassembled WGS sequence"/>
</dbReference>
<dbReference type="EMBL" id="CABFNB010000097">
    <property type="protein sequence ID" value="VTZ61767.1"/>
    <property type="molecule type" value="Genomic_DNA"/>
</dbReference>
<dbReference type="InterPro" id="IPR041219">
    <property type="entry name" value="Phage_lysozyme2"/>
</dbReference>
<feature type="compositionally biased region" description="Low complexity" evidence="1">
    <location>
        <begin position="547"/>
        <end position="572"/>
    </location>
</feature>
<dbReference type="Pfam" id="PF18013">
    <property type="entry name" value="Phage_lysozyme2"/>
    <property type="match status" value="1"/>
</dbReference>
<proteinExistence type="predicted"/>
<feature type="compositionally biased region" description="Low complexity" evidence="1">
    <location>
        <begin position="364"/>
        <end position="384"/>
    </location>
</feature>
<accession>A0A508WWF6</accession>
<feature type="compositionally biased region" description="Low complexity" evidence="1">
    <location>
        <begin position="321"/>
        <end position="336"/>
    </location>
</feature>
<dbReference type="AlphaFoldDB" id="A0A508WWF6"/>
<feature type="region of interest" description="Disordered" evidence="1">
    <location>
        <begin position="545"/>
        <end position="595"/>
    </location>
</feature>
<feature type="compositionally biased region" description="Polar residues" evidence="1">
    <location>
        <begin position="148"/>
        <end position="168"/>
    </location>
</feature>
<name>A0A508WWF6_9HYPH</name>
<organism evidence="3">
    <name type="scientific">Sinorhizobium medicae</name>
    <dbReference type="NCBI Taxonomy" id="110321"/>
    <lineage>
        <taxon>Bacteria</taxon>
        <taxon>Pseudomonadati</taxon>
        <taxon>Pseudomonadota</taxon>
        <taxon>Alphaproteobacteria</taxon>
        <taxon>Hyphomicrobiales</taxon>
        <taxon>Rhizobiaceae</taxon>
        <taxon>Sinorhizobium/Ensifer group</taxon>
        <taxon>Sinorhizobium</taxon>
    </lineage>
</organism>
<reference evidence="3" key="1">
    <citation type="submission" date="2019-06" db="EMBL/GenBank/DDBJ databases">
        <authorList>
            <person name="Le Quere A."/>
            <person name="Colella S."/>
        </authorList>
    </citation>
    <scope>NUCLEOTIDE SEQUENCE</scope>
    <source>
        <strain evidence="3">EmedicaeMD41</strain>
    </source>
</reference>
<evidence type="ECO:0000256" key="1">
    <source>
        <dbReference type="SAM" id="MobiDB-lite"/>
    </source>
</evidence>
<evidence type="ECO:0000313" key="3">
    <source>
        <dbReference type="EMBL" id="VTZ61767.1"/>
    </source>
</evidence>
<evidence type="ECO:0000259" key="2">
    <source>
        <dbReference type="Pfam" id="PF18013"/>
    </source>
</evidence>
<protein>
    <recommendedName>
        <fullName evidence="2">Phage tail lysozyme domain-containing protein</fullName>
    </recommendedName>
</protein>